<evidence type="ECO:0000256" key="2">
    <source>
        <dbReference type="ARBA" id="ARBA00006278"/>
    </source>
</evidence>
<evidence type="ECO:0000256" key="11">
    <source>
        <dbReference type="ARBA" id="ARBA00023136"/>
    </source>
</evidence>
<dbReference type="InterPro" id="IPR051410">
    <property type="entry name" value="Ferric/Cupric_Reductase"/>
</dbReference>
<comment type="similarity">
    <text evidence="2">Belongs to the ferric reductase (FRE) family.</text>
</comment>
<feature type="transmembrane region" description="Helical" evidence="13">
    <location>
        <begin position="271"/>
        <end position="289"/>
    </location>
</feature>
<evidence type="ECO:0000256" key="6">
    <source>
        <dbReference type="ARBA" id="ARBA00022692"/>
    </source>
</evidence>
<dbReference type="PANTHER" id="PTHR32361:SF24">
    <property type="entry name" value="REDUCTASE, PUTATIVE (AFU_ORTHOLOGUE AFUA_3G10820)-RELATED"/>
    <property type="match status" value="1"/>
</dbReference>
<keyword evidence="10" id="KW-0406">Ion transport</keyword>
<name>A0A1J7J1J4_9PEZI</name>
<dbReference type="CDD" id="cd06186">
    <property type="entry name" value="NOX_Duox_like_FAD_NADP"/>
    <property type="match status" value="1"/>
</dbReference>
<keyword evidence="7" id="KW-0249">Electron transport</keyword>
<dbReference type="InterPro" id="IPR013112">
    <property type="entry name" value="FAD-bd_8"/>
</dbReference>
<keyword evidence="4" id="KW-0813">Transport</keyword>
<dbReference type="Pfam" id="PF08030">
    <property type="entry name" value="NAD_binding_6"/>
    <property type="match status" value="1"/>
</dbReference>
<dbReference type="STRING" id="1408157.A0A1J7J1J4"/>
<dbReference type="FunFam" id="3.40.50.80:FF:000023">
    <property type="entry name" value="Putative ferric-chelate reductase"/>
    <property type="match status" value="1"/>
</dbReference>
<evidence type="ECO:0000259" key="14">
    <source>
        <dbReference type="PROSITE" id="PS51384"/>
    </source>
</evidence>
<dbReference type="EC" id="1.16.1.9" evidence="3"/>
<evidence type="ECO:0000256" key="13">
    <source>
        <dbReference type="SAM" id="Phobius"/>
    </source>
</evidence>
<evidence type="ECO:0000256" key="10">
    <source>
        <dbReference type="ARBA" id="ARBA00023065"/>
    </source>
</evidence>
<comment type="subcellular location">
    <subcellularLocation>
        <location evidence="1">Cell membrane</location>
        <topology evidence="1">Multi-pass membrane protein</topology>
    </subcellularLocation>
</comment>
<feature type="domain" description="FAD-binding FR-type" evidence="14">
    <location>
        <begin position="310"/>
        <end position="448"/>
    </location>
</feature>
<dbReference type="SFLD" id="SFLDG01168">
    <property type="entry name" value="Ferric_reductase_subgroup_(FRE"/>
    <property type="match status" value="1"/>
</dbReference>
<dbReference type="PANTHER" id="PTHR32361">
    <property type="entry name" value="FERRIC/CUPRIC REDUCTASE TRANSMEMBRANE COMPONENT"/>
    <property type="match status" value="1"/>
</dbReference>
<evidence type="ECO:0000256" key="5">
    <source>
        <dbReference type="ARBA" id="ARBA00022475"/>
    </source>
</evidence>
<feature type="transmembrane region" description="Helical" evidence="13">
    <location>
        <begin position="47"/>
        <end position="64"/>
    </location>
</feature>
<comment type="catalytic activity">
    <reaction evidence="12">
        <text>2 a Fe(II)-siderophore + NADP(+) + H(+) = 2 a Fe(III)-siderophore + NADPH</text>
        <dbReference type="Rhea" id="RHEA:28795"/>
        <dbReference type="Rhea" id="RHEA-COMP:11342"/>
        <dbReference type="Rhea" id="RHEA-COMP:11344"/>
        <dbReference type="ChEBI" id="CHEBI:15378"/>
        <dbReference type="ChEBI" id="CHEBI:29033"/>
        <dbReference type="ChEBI" id="CHEBI:29034"/>
        <dbReference type="ChEBI" id="CHEBI:57783"/>
        <dbReference type="ChEBI" id="CHEBI:58349"/>
        <dbReference type="EC" id="1.16.1.9"/>
    </reaction>
</comment>
<sequence length="601" mass="66111">MSAPANAVANNATATKGGASGGNGQAGAIAGTGGVDPDLQNLLLSNYLFWTLACISGALIIWRISTEFVKYVRHITCLNNDTQRYFALPSSKFSWFKKNIHYAPLINKRHNREFQLSQAVNVGTLPTRLQFVFLVGYFATNVAFCVIQIPFAGTFTAAAALLRNRSGVLSVVNMIPLFIFAGRNNPLIKLLGISFDTYNLLHRWIGRVVILEALTHTLAFLASNAQTKGWAAAFKTATTVPYILMGFIATCAFIAIGVQAASPVRHAHYELFKLIHVLLAVLAVVGVWYHLDLKNLPQLKYMYAVVVIWGADHFARFLRLTYHNIGSGGTKTLVEALPGNACRVTVTMARPWTFKPGQHAYLYFPSISFWQSHPFSAAWSDEAEAAGGEKLPMDRQDVLAMSKTSMSFIIRARTGATGALYKKAAACVDGKMLTTCLVEGPYGGHHQLQSYGTVMLFAGGVGITHQVPHIRDLVIGFANGTVAVRKLVLVWIIQSPEHLEWIRPWMTEILALDRRREVLKIMLFVSRPRSTKEIHSPSATVQMFPGRPNIDTLLGIEMENQIGTLGVSVCGPGALSDDVRSAVRNKQYYGAIDFVEESFSW</sequence>
<dbReference type="AlphaFoldDB" id="A0A1J7J1J4"/>
<feature type="transmembrane region" description="Helical" evidence="13">
    <location>
        <begin position="131"/>
        <end position="153"/>
    </location>
</feature>
<keyword evidence="6 13" id="KW-0812">Transmembrane</keyword>
<feature type="transmembrane region" description="Helical" evidence="13">
    <location>
        <begin position="242"/>
        <end position="264"/>
    </location>
</feature>
<dbReference type="SUPFAM" id="SSF52343">
    <property type="entry name" value="Ferredoxin reductase-like, C-terminal NADP-linked domain"/>
    <property type="match status" value="1"/>
</dbReference>
<dbReference type="Pfam" id="PF08022">
    <property type="entry name" value="FAD_binding_8"/>
    <property type="match status" value="1"/>
</dbReference>
<evidence type="ECO:0000256" key="8">
    <source>
        <dbReference type="ARBA" id="ARBA00022989"/>
    </source>
</evidence>
<dbReference type="InterPro" id="IPR017927">
    <property type="entry name" value="FAD-bd_FR_type"/>
</dbReference>
<protein>
    <recommendedName>
        <fullName evidence="3">ferric-chelate reductase (NADPH)</fullName>
        <ecNumber evidence="3">1.16.1.9</ecNumber>
    </recommendedName>
</protein>
<evidence type="ECO:0000256" key="1">
    <source>
        <dbReference type="ARBA" id="ARBA00004651"/>
    </source>
</evidence>
<dbReference type="EMBL" id="KV875094">
    <property type="protein sequence ID" value="OIW33357.1"/>
    <property type="molecule type" value="Genomic_DNA"/>
</dbReference>
<keyword evidence="5" id="KW-1003">Cell membrane</keyword>
<dbReference type="SUPFAM" id="SSF63380">
    <property type="entry name" value="Riboflavin synthase domain-like"/>
    <property type="match status" value="1"/>
</dbReference>
<dbReference type="GO" id="GO:0052851">
    <property type="term" value="F:ferric-chelate reductase (NADPH) activity"/>
    <property type="evidence" value="ECO:0007669"/>
    <property type="project" value="UniProtKB-EC"/>
</dbReference>
<dbReference type="Pfam" id="PF01794">
    <property type="entry name" value="Ferric_reduct"/>
    <property type="match status" value="1"/>
</dbReference>
<dbReference type="GO" id="GO:0006879">
    <property type="term" value="P:intracellular iron ion homeostasis"/>
    <property type="evidence" value="ECO:0007669"/>
    <property type="project" value="TreeGrafter"/>
</dbReference>
<keyword evidence="8 13" id="KW-1133">Transmembrane helix</keyword>
<evidence type="ECO:0000256" key="3">
    <source>
        <dbReference type="ARBA" id="ARBA00012668"/>
    </source>
</evidence>
<dbReference type="GO" id="GO:0005886">
    <property type="term" value="C:plasma membrane"/>
    <property type="evidence" value="ECO:0007669"/>
    <property type="project" value="UniProtKB-SubCell"/>
</dbReference>
<dbReference type="SFLD" id="SFLDS00052">
    <property type="entry name" value="Ferric_Reductase_Domain"/>
    <property type="match status" value="1"/>
</dbReference>
<gene>
    <name evidence="15" type="ORF">CONLIGDRAFT_695823</name>
</gene>
<evidence type="ECO:0000256" key="4">
    <source>
        <dbReference type="ARBA" id="ARBA00022448"/>
    </source>
</evidence>
<dbReference type="InterPro" id="IPR013121">
    <property type="entry name" value="Fe_red_NAD-bd_6"/>
</dbReference>
<evidence type="ECO:0000313" key="16">
    <source>
        <dbReference type="Proteomes" id="UP000182658"/>
    </source>
</evidence>
<reference evidence="15 16" key="1">
    <citation type="submission" date="2016-10" db="EMBL/GenBank/DDBJ databases">
        <title>Draft genome sequence of Coniochaeta ligniaria NRRL30616, a lignocellulolytic fungus for bioabatement of inhibitors in plant biomass hydrolysates.</title>
        <authorList>
            <consortium name="DOE Joint Genome Institute"/>
            <person name="Jimenez D.J."/>
            <person name="Hector R.E."/>
            <person name="Riley R."/>
            <person name="Sun H."/>
            <person name="Grigoriev I.V."/>
            <person name="Van Elsas J.D."/>
            <person name="Nichols N.N."/>
        </authorList>
    </citation>
    <scope>NUCLEOTIDE SEQUENCE [LARGE SCALE GENOMIC DNA]</scope>
    <source>
        <strain evidence="15 16">NRRL 30616</strain>
    </source>
</reference>
<dbReference type="PROSITE" id="PS51384">
    <property type="entry name" value="FAD_FR"/>
    <property type="match status" value="1"/>
</dbReference>
<keyword evidence="9" id="KW-0560">Oxidoreductase</keyword>
<dbReference type="Gene3D" id="3.40.50.80">
    <property type="entry name" value="Nucleotide-binding domain of ferredoxin-NADP reductase (FNR) module"/>
    <property type="match status" value="1"/>
</dbReference>
<keyword evidence="16" id="KW-1185">Reference proteome</keyword>
<dbReference type="Proteomes" id="UP000182658">
    <property type="component" value="Unassembled WGS sequence"/>
</dbReference>
<dbReference type="OrthoDB" id="4494341at2759"/>
<accession>A0A1J7J1J4</accession>
<dbReference type="GO" id="GO:0015677">
    <property type="term" value="P:copper ion import"/>
    <property type="evidence" value="ECO:0007669"/>
    <property type="project" value="TreeGrafter"/>
</dbReference>
<evidence type="ECO:0000313" key="15">
    <source>
        <dbReference type="EMBL" id="OIW33357.1"/>
    </source>
</evidence>
<dbReference type="InterPro" id="IPR039261">
    <property type="entry name" value="FNR_nucleotide-bd"/>
</dbReference>
<keyword evidence="11 13" id="KW-0472">Membrane</keyword>
<dbReference type="GO" id="GO:0006826">
    <property type="term" value="P:iron ion transport"/>
    <property type="evidence" value="ECO:0007669"/>
    <property type="project" value="TreeGrafter"/>
</dbReference>
<feature type="transmembrane region" description="Helical" evidence="13">
    <location>
        <begin position="165"/>
        <end position="183"/>
    </location>
</feature>
<evidence type="ECO:0000256" key="7">
    <source>
        <dbReference type="ARBA" id="ARBA00022982"/>
    </source>
</evidence>
<evidence type="ECO:0000256" key="12">
    <source>
        <dbReference type="ARBA" id="ARBA00048483"/>
    </source>
</evidence>
<dbReference type="InterPro" id="IPR017938">
    <property type="entry name" value="Riboflavin_synthase-like_b-brl"/>
</dbReference>
<evidence type="ECO:0000256" key="9">
    <source>
        <dbReference type="ARBA" id="ARBA00023002"/>
    </source>
</evidence>
<proteinExistence type="inferred from homology"/>
<feature type="transmembrane region" description="Helical" evidence="13">
    <location>
        <begin position="204"/>
        <end position="222"/>
    </location>
</feature>
<organism evidence="15 16">
    <name type="scientific">Coniochaeta ligniaria NRRL 30616</name>
    <dbReference type="NCBI Taxonomy" id="1408157"/>
    <lineage>
        <taxon>Eukaryota</taxon>
        <taxon>Fungi</taxon>
        <taxon>Dikarya</taxon>
        <taxon>Ascomycota</taxon>
        <taxon>Pezizomycotina</taxon>
        <taxon>Sordariomycetes</taxon>
        <taxon>Sordariomycetidae</taxon>
        <taxon>Coniochaetales</taxon>
        <taxon>Coniochaetaceae</taxon>
        <taxon>Coniochaeta</taxon>
    </lineage>
</organism>
<dbReference type="InterPro" id="IPR013130">
    <property type="entry name" value="Fe3_Rdtase_TM_dom"/>
</dbReference>
<dbReference type="InParanoid" id="A0A1J7J1J4"/>